<sequence length="232" mass="27059">MSSQEVHRSSNKGWYSTLLYSIALQLDYFHMFKVGAYIKDMSGEDWAQTLVSQTGNSITWYSGKLNVEEIIFSCISFPNGPLIRSKGCIRYNPTLALRQFRYPLRNRPENKELKEIIFHGMGMKNPSLLHKIIKDWNKVHVRGVDLRRRDATSKEYFSIFIQERVKEVKHSFIIKALAQPVIHAHIPISFEETDEMRAMIARLSKDNEGLLSDLNKEICEKMVLKRNNDHKK</sequence>
<reference evidence="2 3" key="1">
    <citation type="journal article" date="2022" name="Nat. Genet.">
        <title>Improved pea reference genome and pan-genome highlight genomic features and evolutionary characteristics.</title>
        <authorList>
            <person name="Yang T."/>
            <person name="Liu R."/>
            <person name="Luo Y."/>
            <person name="Hu S."/>
            <person name="Wang D."/>
            <person name="Wang C."/>
            <person name="Pandey M.K."/>
            <person name="Ge S."/>
            <person name="Xu Q."/>
            <person name="Li N."/>
            <person name="Li G."/>
            <person name="Huang Y."/>
            <person name="Saxena R.K."/>
            <person name="Ji Y."/>
            <person name="Li M."/>
            <person name="Yan X."/>
            <person name="He Y."/>
            <person name="Liu Y."/>
            <person name="Wang X."/>
            <person name="Xiang C."/>
            <person name="Varshney R.K."/>
            <person name="Ding H."/>
            <person name="Gao S."/>
            <person name="Zong X."/>
        </authorList>
    </citation>
    <scope>NUCLEOTIDE SEQUENCE [LARGE SCALE GENOMIC DNA]</scope>
    <source>
        <strain evidence="2 3">cv. Zhongwan 6</strain>
    </source>
</reference>
<organism evidence="2 3">
    <name type="scientific">Pisum sativum</name>
    <name type="common">Garden pea</name>
    <name type="synonym">Lathyrus oleraceus</name>
    <dbReference type="NCBI Taxonomy" id="3888"/>
    <lineage>
        <taxon>Eukaryota</taxon>
        <taxon>Viridiplantae</taxon>
        <taxon>Streptophyta</taxon>
        <taxon>Embryophyta</taxon>
        <taxon>Tracheophyta</taxon>
        <taxon>Spermatophyta</taxon>
        <taxon>Magnoliopsida</taxon>
        <taxon>eudicotyledons</taxon>
        <taxon>Gunneridae</taxon>
        <taxon>Pentapetalae</taxon>
        <taxon>rosids</taxon>
        <taxon>fabids</taxon>
        <taxon>Fabales</taxon>
        <taxon>Fabaceae</taxon>
        <taxon>Papilionoideae</taxon>
        <taxon>50 kb inversion clade</taxon>
        <taxon>NPAAA clade</taxon>
        <taxon>Hologalegina</taxon>
        <taxon>IRL clade</taxon>
        <taxon>Fabeae</taxon>
        <taxon>Lathyrus</taxon>
    </lineage>
</organism>
<dbReference type="EMBL" id="JAMSHJ010000005">
    <property type="protein sequence ID" value="KAI5408159.1"/>
    <property type="molecule type" value="Genomic_DNA"/>
</dbReference>
<dbReference type="PANTHER" id="PTHR48154:SF1">
    <property type="entry name" value="PROTEIN, PUTATIVE-RELATED"/>
    <property type="match status" value="1"/>
</dbReference>
<evidence type="ECO:0000313" key="2">
    <source>
        <dbReference type="EMBL" id="KAI5408159.1"/>
    </source>
</evidence>
<accession>A0A9D5AHW4</accession>
<dbReference type="InterPro" id="IPR056647">
    <property type="entry name" value="DUF7745"/>
</dbReference>
<keyword evidence="3" id="KW-1185">Reference proteome</keyword>
<feature type="domain" description="DUF7745" evidence="1">
    <location>
        <begin position="30"/>
        <end position="166"/>
    </location>
</feature>
<dbReference type="AlphaFoldDB" id="A0A9D5AHW4"/>
<proteinExistence type="predicted"/>
<dbReference type="Proteomes" id="UP001058974">
    <property type="component" value="Chromosome 5"/>
</dbReference>
<comment type="caution">
    <text evidence="2">The sequence shown here is derived from an EMBL/GenBank/DDBJ whole genome shotgun (WGS) entry which is preliminary data.</text>
</comment>
<evidence type="ECO:0000313" key="3">
    <source>
        <dbReference type="Proteomes" id="UP001058974"/>
    </source>
</evidence>
<dbReference type="PANTHER" id="PTHR48154">
    <property type="entry name" value="PROTEIN, PUTATIVE-RELATED"/>
    <property type="match status" value="1"/>
</dbReference>
<gene>
    <name evidence="2" type="ORF">KIW84_054121</name>
</gene>
<protein>
    <recommendedName>
        <fullName evidence="1">DUF7745 domain-containing protein</fullName>
    </recommendedName>
</protein>
<dbReference type="Pfam" id="PF24924">
    <property type="entry name" value="DUF7745"/>
    <property type="match status" value="1"/>
</dbReference>
<name>A0A9D5AHW4_PEA</name>
<evidence type="ECO:0000259" key="1">
    <source>
        <dbReference type="Pfam" id="PF24924"/>
    </source>
</evidence>
<dbReference type="Gramene" id="Psat05G0412100-T1">
    <property type="protein sequence ID" value="KAI5408159.1"/>
    <property type="gene ID" value="KIW84_054121"/>
</dbReference>